<reference evidence="5 6" key="1">
    <citation type="journal article" date="2006" name="Science">
        <title>Genome of rice cluster I archaea -- the key methane producers in the rice rhizosphere.</title>
        <authorList>
            <person name="Erkel C."/>
            <person name="Kube M."/>
            <person name="Reinhardt R."/>
            <person name="Liesack W."/>
        </authorList>
    </citation>
    <scope>NUCLEOTIDE SEQUENCE [LARGE SCALE GENOMIC DNA]</scope>
    <source>
        <strain evidence="6">DSM 22066 / NBRC 105507 / MRE50</strain>
    </source>
</reference>
<evidence type="ECO:0000256" key="3">
    <source>
        <dbReference type="SAM" id="MobiDB-lite"/>
    </source>
</evidence>
<feature type="domain" description="OBG-type G" evidence="4">
    <location>
        <begin position="160"/>
        <end position="355"/>
    </location>
</feature>
<dbReference type="AlphaFoldDB" id="Q0W5J3"/>
<organism evidence="5 6">
    <name type="scientific">Methanocella arvoryzae (strain DSM 22066 / NBRC 105507 / MRE50)</name>
    <dbReference type="NCBI Taxonomy" id="351160"/>
    <lineage>
        <taxon>Archaea</taxon>
        <taxon>Methanobacteriati</taxon>
        <taxon>Methanobacteriota</taxon>
        <taxon>Stenosarchaea group</taxon>
        <taxon>Methanomicrobia</taxon>
        <taxon>Methanocellales</taxon>
        <taxon>Methanocellaceae</taxon>
        <taxon>Methanocella</taxon>
    </lineage>
</organism>
<feature type="region of interest" description="Disordered" evidence="3">
    <location>
        <begin position="316"/>
        <end position="355"/>
    </location>
</feature>
<dbReference type="GO" id="GO:0005525">
    <property type="term" value="F:GTP binding"/>
    <property type="evidence" value="ECO:0007669"/>
    <property type="project" value="UniProtKB-KW"/>
</dbReference>
<proteinExistence type="predicted"/>
<dbReference type="Gene3D" id="3.40.50.300">
    <property type="entry name" value="P-loop containing nucleotide triphosphate hydrolases"/>
    <property type="match status" value="1"/>
</dbReference>
<evidence type="ECO:0000313" key="6">
    <source>
        <dbReference type="Proteomes" id="UP000000663"/>
    </source>
</evidence>
<dbReference type="STRING" id="351160.RCIX1018"/>
<dbReference type="SUPFAM" id="SSF52540">
    <property type="entry name" value="P-loop containing nucleoside triphosphate hydrolases"/>
    <property type="match status" value="1"/>
</dbReference>
<name>Q0W5J3_METAR</name>
<accession>Q0W5J3</accession>
<dbReference type="Pfam" id="PF06858">
    <property type="entry name" value="NOG1"/>
    <property type="match status" value="1"/>
</dbReference>
<dbReference type="InterPro" id="IPR010674">
    <property type="entry name" value="NOG1_Rossman_fold_dom"/>
</dbReference>
<keyword evidence="2" id="KW-0342">GTP-binding</keyword>
<dbReference type="GeneID" id="5142755"/>
<dbReference type="CDD" id="cd01897">
    <property type="entry name" value="NOG"/>
    <property type="match status" value="1"/>
</dbReference>
<dbReference type="PANTHER" id="PTHR45759">
    <property type="entry name" value="NUCLEOLAR GTP-BINDING PROTEIN 1"/>
    <property type="match status" value="1"/>
</dbReference>
<gene>
    <name evidence="5" type="ORF">RCIX1018</name>
</gene>
<dbReference type="RefSeq" id="WP_012036172.1">
    <property type="nucleotide sequence ID" value="NC_009464.1"/>
</dbReference>
<dbReference type="InterPro" id="IPR027417">
    <property type="entry name" value="P-loop_NTPase"/>
</dbReference>
<protein>
    <submittedName>
        <fullName evidence="5">Conserved hypothetical GTP-binding protein</fullName>
    </submittedName>
</protein>
<dbReference type="Pfam" id="PF17835">
    <property type="entry name" value="NOG1_N"/>
    <property type="match status" value="1"/>
</dbReference>
<dbReference type="PROSITE" id="PS51710">
    <property type="entry name" value="G_OBG"/>
    <property type="match status" value="1"/>
</dbReference>
<dbReference type="InterPro" id="IPR041623">
    <property type="entry name" value="NOG1_N"/>
</dbReference>
<keyword evidence="1" id="KW-0547">Nucleotide-binding</keyword>
<feature type="compositionally biased region" description="Basic and acidic residues" evidence="3">
    <location>
        <begin position="316"/>
        <end position="334"/>
    </location>
</feature>
<evidence type="ECO:0000313" key="5">
    <source>
        <dbReference type="EMBL" id="CAJ36350.1"/>
    </source>
</evidence>
<sequence>MIFEKISTILTADELVDKAFSRSVRAGRGKIGGEYTDKKEIEESMVLTAGNILGDNLRNAVKDWPNLERIEPFYRDLTDILVGVDELRKRLASVSWASEKTREISRKYVGMIRKSQDPVLLRKQAFARMASIVYDVDKDLRFLNDARNKLRQLPDIKDEPTIVVAGYPNVGKSSFTAAVTGARPEIAQYPFTTKGIIIGHFTRNRIRYQVIDTPGLLDRPLEKRNDIELQAIAALRHVGHVLLFIIDPSETCGFTLEEQMKLLEEVRDTVKMPVLTVANKIDVEHSKADADMEMSTLKGEGVLAVRDRLADMLEEILKPKPPEEKKREQEEEVHQIPPSRKKRKVKTEEAGEDKK</sequence>
<dbReference type="EMBL" id="AM114193">
    <property type="protein sequence ID" value="CAJ36350.1"/>
    <property type="molecule type" value="Genomic_DNA"/>
</dbReference>
<dbReference type="Gene3D" id="1.20.120.1190">
    <property type="match status" value="1"/>
</dbReference>
<dbReference type="PATRIC" id="fig|351160.9.peg.1890"/>
<dbReference type="PRINTS" id="PR00326">
    <property type="entry name" value="GTP1OBG"/>
</dbReference>
<evidence type="ECO:0000256" key="2">
    <source>
        <dbReference type="ARBA" id="ARBA00023134"/>
    </source>
</evidence>
<keyword evidence="6" id="KW-1185">Reference proteome</keyword>
<dbReference type="eggNOG" id="arCOG00352">
    <property type="taxonomic scope" value="Archaea"/>
</dbReference>
<dbReference type="Proteomes" id="UP000000663">
    <property type="component" value="Chromosome"/>
</dbReference>
<dbReference type="OrthoDB" id="147673at2157"/>
<feature type="compositionally biased region" description="Basic and acidic residues" evidence="3">
    <location>
        <begin position="346"/>
        <end position="355"/>
    </location>
</feature>
<dbReference type="InterPro" id="IPR006073">
    <property type="entry name" value="GTP-bd"/>
</dbReference>
<dbReference type="KEGG" id="rci:RCIX1018"/>
<evidence type="ECO:0000259" key="4">
    <source>
        <dbReference type="PROSITE" id="PS51710"/>
    </source>
</evidence>
<dbReference type="InterPro" id="IPR031167">
    <property type="entry name" value="G_OBG"/>
</dbReference>
<evidence type="ECO:0000256" key="1">
    <source>
        <dbReference type="ARBA" id="ARBA00022741"/>
    </source>
</evidence>